<dbReference type="GO" id="GO:0004553">
    <property type="term" value="F:hydrolase activity, hydrolyzing O-glycosyl compounds"/>
    <property type="evidence" value="ECO:0007669"/>
    <property type="project" value="InterPro"/>
</dbReference>
<dbReference type="InterPro" id="IPR036962">
    <property type="entry name" value="Glyco_hydro_3_N_sf"/>
</dbReference>
<dbReference type="PANTHER" id="PTHR30480:SF16">
    <property type="entry name" value="GLYCOSIDE HYDROLASE FAMILY 3 DOMAIN PROTEIN"/>
    <property type="match status" value="1"/>
</dbReference>
<comment type="similarity">
    <text evidence="1">Belongs to the glycosyl hydrolase 3 family.</text>
</comment>
<gene>
    <name evidence="5" type="ORF">UK23_06140</name>
</gene>
<evidence type="ECO:0000313" key="5">
    <source>
        <dbReference type="EMBL" id="KJK51691.1"/>
    </source>
</evidence>
<evidence type="ECO:0000256" key="1">
    <source>
        <dbReference type="ARBA" id="ARBA00005336"/>
    </source>
</evidence>
<feature type="domain" description="Glycoside hydrolase family 3 N-terminal" evidence="4">
    <location>
        <begin position="64"/>
        <end position="323"/>
    </location>
</feature>
<dbReference type="EMBL" id="JYJG01000029">
    <property type="protein sequence ID" value="KJK51691.1"/>
    <property type="molecule type" value="Genomic_DNA"/>
</dbReference>
<keyword evidence="2" id="KW-0378">Hydrolase</keyword>
<dbReference type="InterPro" id="IPR001764">
    <property type="entry name" value="Glyco_hydro_3_N"/>
</dbReference>
<evidence type="ECO:0000259" key="4">
    <source>
        <dbReference type="Pfam" id="PF00933"/>
    </source>
</evidence>
<dbReference type="PATRIC" id="fig|68170.10.peg.6801"/>
<dbReference type="InterPro" id="IPR050226">
    <property type="entry name" value="NagZ_Beta-hexosaminidase"/>
</dbReference>
<dbReference type="GO" id="GO:0005975">
    <property type="term" value="P:carbohydrate metabolic process"/>
    <property type="evidence" value="ECO:0007669"/>
    <property type="project" value="InterPro"/>
</dbReference>
<proteinExistence type="inferred from homology"/>
<dbReference type="GO" id="GO:0009254">
    <property type="term" value="P:peptidoglycan turnover"/>
    <property type="evidence" value="ECO:0007669"/>
    <property type="project" value="TreeGrafter"/>
</dbReference>
<dbReference type="Gene3D" id="3.20.20.300">
    <property type="entry name" value="Glycoside hydrolase, family 3, N-terminal domain"/>
    <property type="match status" value="1"/>
</dbReference>
<keyword evidence="6" id="KW-1185">Reference proteome</keyword>
<dbReference type="Proteomes" id="UP000033393">
    <property type="component" value="Unassembled WGS sequence"/>
</dbReference>
<sequence>MVSYAELVNSCLLPSYGGADPGDWWKRELDNGLAGLVLFGADLGPLNGEVGALATGKLRAHRPDMIIALDEEGGDITRAEYHRGSNYPGNLALGAVDDPALTGAVAEAIAADLIDLGVSVNLAPSVDVCPGAHLPVLGTRSFHADPARVAEHACAFVDGLQKHGVAATAKHFPGLGSTSTDSHFALPSVDDPEEVLRARDLVPFAATVRAGVRAVMTGHVLAAAVDSTPATFSRRFVTDILRGELGFGGVVISDALDMEPARAGRGFAGAAVRAWQAGVDLMILGPRDGERICAEIREGALAAIEDGTLPLARLEEAAGRVADLRKWSGEPRRPAADLSGTGIVAARRALAVRGEPPAPGRWFVVELRPEPSISCGTVPWGLIKPLTRLGGVSGAIEVPEGAAGVELPDGPVVVVVRADSERTWQDEALARILRRRPDAVVVDMGYCDVPVPPGTVVLKTFGAGLVNAVAASELLSGRRTAGAPRDC</sequence>
<evidence type="ECO:0000256" key="2">
    <source>
        <dbReference type="ARBA" id="ARBA00022801"/>
    </source>
</evidence>
<reference evidence="5 6" key="1">
    <citation type="submission" date="2015-02" db="EMBL/GenBank/DDBJ databases">
        <authorList>
            <person name="Ju K.-S."/>
            <person name="Doroghazi J.R."/>
            <person name="Metcalf W."/>
        </authorList>
    </citation>
    <scope>NUCLEOTIDE SEQUENCE [LARGE SCALE GENOMIC DNA]</scope>
    <source>
        <strain evidence="5 6">NRRL B-16140</strain>
    </source>
</reference>
<comment type="caution">
    <text evidence="5">The sequence shown here is derived from an EMBL/GenBank/DDBJ whole genome shotgun (WGS) entry which is preliminary data.</text>
</comment>
<dbReference type="InterPro" id="IPR017853">
    <property type="entry name" value="GH"/>
</dbReference>
<name>A0A0F0HA06_LENAE</name>
<dbReference type="AlphaFoldDB" id="A0A0F0HA06"/>
<evidence type="ECO:0000313" key="6">
    <source>
        <dbReference type="Proteomes" id="UP000033393"/>
    </source>
</evidence>
<accession>A0A0F0HA06</accession>
<keyword evidence="3" id="KW-0326">Glycosidase</keyword>
<dbReference type="PANTHER" id="PTHR30480">
    <property type="entry name" value="BETA-HEXOSAMINIDASE-RELATED"/>
    <property type="match status" value="1"/>
</dbReference>
<dbReference type="SUPFAM" id="SSF51445">
    <property type="entry name" value="(Trans)glycosidases"/>
    <property type="match status" value="1"/>
</dbReference>
<dbReference type="InterPro" id="IPR019800">
    <property type="entry name" value="Glyco_hydro_3_AS"/>
</dbReference>
<protein>
    <recommendedName>
        <fullName evidence="4">Glycoside hydrolase family 3 N-terminal domain-containing protein</fullName>
    </recommendedName>
</protein>
<dbReference type="Pfam" id="PF00933">
    <property type="entry name" value="Glyco_hydro_3"/>
    <property type="match status" value="1"/>
</dbReference>
<organism evidence="5 6">
    <name type="scientific">Lentzea aerocolonigenes</name>
    <name type="common">Lechevalieria aerocolonigenes</name>
    <name type="synonym">Saccharothrix aerocolonigenes</name>
    <dbReference type="NCBI Taxonomy" id="68170"/>
    <lineage>
        <taxon>Bacteria</taxon>
        <taxon>Bacillati</taxon>
        <taxon>Actinomycetota</taxon>
        <taxon>Actinomycetes</taxon>
        <taxon>Pseudonocardiales</taxon>
        <taxon>Pseudonocardiaceae</taxon>
        <taxon>Lentzea</taxon>
    </lineage>
</organism>
<evidence type="ECO:0000256" key="3">
    <source>
        <dbReference type="ARBA" id="ARBA00023295"/>
    </source>
</evidence>
<dbReference type="PROSITE" id="PS00775">
    <property type="entry name" value="GLYCOSYL_HYDROL_F3"/>
    <property type="match status" value="1"/>
</dbReference>